<comment type="caution">
    <text evidence="3">The sequence shown here is derived from an EMBL/GenBank/DDBJ whole genome shotgun (WGS) entry which is preliminary data.</text>
</comment>
<evidence type="ECO:0000256" key="1">
    <source>
        <dbReference type="SAM" id="MobiDB-lite"/>
    </source>
</evidence>
<dbReference type="Pfam" id="PF09949">
    <property type="entry name" value="APP1_cat"/>
    <property type="match status" value="1"/>
</dbReference>
<dbReference type="Proteomes" id="UP000187013">
    <property type="component" value="Unassembled WGS sequence"/>
</dbReference>
<gene>
    <name evidence="3" type="ORF">ZYGR_0AI06600</name>
</gene>
<evidence type="ECO:0000259" key="2">
    <source>
        <dbReference type="Pfam" id="PF09949"/>
    </source>
</evidence>
<dbReference type="PANTHER" id="PTHR28208:SF3">
    <property type="entry name" value="PHOSPHATIDATE PHOSPHATASE APP1"/>
    <property type="match status" value="1"/>
</dbReference>
<sequence length="575" mass="65439">MDAYGEEFETGTTGDSNSSTTTSTGLGRRQRFMNLVKNTKNVYLPSLTSTISQKTESFRSHEEYQPFYNLSLDSDIVFYPTYTTQTDKGFETLVRFALCAPGNPNSRRNRILLSLCRQYLLPRNVSVMDQEILDAKLDDAFAASDTRSLVSNGTNDNASTMTGVSGISTGTNDAESIHNSIVQNEYEILKERIAGFLERKIANIPMIVDAFTDEGQGSYETKFVNTDNMGYVETKLKTSFKPKNIRVTVDTPHDFAKVITHEFPTTYIKPQGFGLISDIDDTIKHTGVTGDKRSMFRNVFVQDFSSWDVENVSRWYRTLRDSRDVDFFYVSNSPMQLYNTLQEYIGTNFPWGPIFLKQYSGNLLSSIWSSSADRKLGSILQILQDFPQKKFFLVGDSGEQDFEAYVSAFLKFPDQVAGIYIRCCKDSLSDMGLRETEVMQSLNDMIQKEYMGATRKRSPPAIPRRKPQLTSKQEEMVSKSRSVASNTRPRPVPPNLPPRNVQPLTISEDLIDTQDGYHLYDNFFDKRADQWRHRVYAGLQQLKRVRGEGQVRLMFFTDTELSLESSMQVLGLTNK</sequence>
<dbReference type="AlphaFoldDB" id="A0A1Q3AC70"/>
<dbReference type="OrthoDB" id="541883at2759"/>
<dbReference type="InterPro" id="IPR019236">
    <property type="entry name" value="APP1_cat"/>
</dbReference>
<dbReference type="PANTHER" id="PTHR28208">
    <property type="entry name" value="PHOSPHATIDATE PHOSPHATASE APP1"/>
    <property type="match status" value="1"/>
</dbReference>
<feature type="region of interest" description="Disordered" evidence="1">
    <location>
        <begin position="1"/>
        <end position="28"/>
    </location>
</feature>
<feature type="domain" description="Phosphatidate phosphatase APP1 catalytic" evidence="2">
    <location>
        <begin position="273"/>
        <end position="423"/>
    </location>
</feature>
<accession>A0A1Q3AC70</accession>
<dbReference type="InterPro" id="IPR052935">
    <property type="entry name" value="Mg2+_PAP"/>
</dbReference>
<organism evidence="3 4">
    <name type="scientific">Zygosaccharomyces rouxii</name>
    <dbReference type="NCBI Taxonomy" id="4956"/>
    <lineage>
        <taxon>Eukaryota</taxon>
        <taxon>Fungi</taxon>
        <taxon>Dikarya</taxon>
        <taxon>Ascomycota</taxon>
        <taxon>Saccharomycotina</taxon>
        <taxon>Saccharomycetes</taxon>
        <taxon>Saccharomycetales</taxon>
        <taxon>Saccharomycetaceae</taxon>
        <taxon>Zygosaccharomyces</taxon>
    </lineage>
</organism>
<proteinExistence type="predicted"/>
<evidence type="ECO:0000313" key="3">
    <source>
        <dbReference type="EMBL" id="GAV53376.1"/>
    </source>
</evidence>
<feature type="compositionally biased region" description="Low complexity" evidence="1">
    <location>
        <begin position="10"/>
        <end position="27"/>
    </location>
</feature>
<protein>
    <recommendedName>
        <fullName evidence="2">Phosphatidate phosphatase APP1 catalytic domain-containing protein</fullName>
    </recommendedName>
</protein>
<feature type="compositionally biased region" description="Basic residues" evidence="1">
    <location>
        <begin position="454"/>
        <end position="467"/>
    </location>
</feature>
<dbReference type="GO" id="GO:0008195">
    <property type="term" value="F:phosphatidate phosphatase activity"/>
    <property type="evidence" value="ECO:0007669"/>
    <property type="project" value="InterPro"/>
</dbReference>
<dbReference type="GO" id="GO:0030479">
    <property type="term" value="C:actin cortical patch"/>
    <property type="evidence" value="ECO:0007669"/>
    <property type="project" value="TreeGrafter"/>
</dbReference>
<evidence type="ECO:0000313" key="4">
    <source>
        <dbReference type="Proteomes" id="UP000187013"/>
    </source>
</evidence>
<feature type="compositionally biased region" description="Polar residues" evidence="1">
    <location>
        <begin position="479"/>
        <end position="488"/>
    </location>
</feature>
<reference evidence="3 4" key="1">
    <citation type="submission" date="2016-08" db="EMBL/GenBank/DDBJ databases">
        <title>Draft genome sequence of allopolyploid Zygosaccharomyces rouxii.</title>
        <authorList>
            <person name="Watanabe J."/>
            <person name="Uehara K."/>
            <person name="Mogi Y."/>
            <person name="Tsukioka Y."/>
        </authorList>
    </citation>
    <scope>NUCLEOTIDE SEQUENCE [LARGE SCALE GENOMIC DNA]</scope>
    <source>
        <strain evidence="3 4">NBRC 110957</strain>
    </source>
</reference>
<dbReference type="EMBL" id="BDGX01000035">
    <property type="protein sequence ID" value="GAV53376.1"/>
    <property type="molecule type" value="Genomic_DNA"/>
</dbReference>
<name>A0A1Q3AC70_ZYGRO</name>
<feature type="region of interest" description="Disordered" evidence="1">
    <location>
        <begin position="452"/>
        <end position="501"/>
    </location>
</feature>